<dbReference type="CDD" id="cd00082">
    <property type="entry name" value="HisKA"/>
    <property type="match status" value="1"/>
</dbReference>
<dbReference type="EMBL" id="RCZC01000002">
    <property type="protein sequence ID" value="TPG54379.1"/>
    <property type="molecule type" value="Genomic_DNA"/>
</dbReference>
<dbReference type="SUPFAM" id="SSF55874">
    <property type="entry name" value="ATPase domain of HSP90 chaperone/DNA topoisomerase II/histidine kinase"/>
    <property type="match status" value="1"/>
</dbReference>
<protein>
    <recommendedName>
        <fullName evidence="2">histidine kinase</fullName>
        <ecNumber evidence="2">2.7.13.3</ecNumber>
    </recommendedName>
</protein>
<keyword evidence="7" id="KW-0732">Signal</keyword>
<dbReference type="PROSITE" id="PS50109">
    <property type="entry name" value="HIS_KIN"/>
    <property type="match status" value="1"/>
</dbReference>
<dbReference type="PROSITE" id="PS50005">
    <property type="entry name" value="TPR"/>
    <property type="match status" value="1"/>
</dbReference>
<dbReference type="InterPro" id="IPR019734">
    <property type="entry name" value="TPR_rpt"/>
</dbReference>
<dbReference type="EC" id="2.7.13.3" evidence="2"/>
<dbReference type="InterPro" id="IPR036890">
    <property type="entry name" value="HATPase_C_sf"/>
</dbReference>
<evidence type="ECO:0000256" key="6">
    <source>
        <dbReference type="SAM" id="Phobius"/>
    </source>
</evidence>
<dbReference type="FunFam" id="3.30.565.10:FF:000010">
    <property type="entry name" value="Sensor histidine kinase RcsC"/>
    <property type="match status" value="1"/>
</dbReference>
<feature type="chain" id="PRO_5021285020" description="histidine kinase" evidence="7">
    <location>
        <begin position="23"/>
        <end position="820"/>
    </location>
</feature>
<dbReference type="Pfam" id="PF00512">
    <property type="entry name" value="HisKA"/>
    <property type="match status" value="1"/>
</dbReference>
<dbReference type="Pfam" id="PF13424">
    <property type="entry name" value="TPR_12"/>
    <property type="match status" value="1"/>
</dbReference>
<keyword evidence="9" id="KW-0418">Kinase</keyword>
<keyword evidence="6" id="KW-1133">Transmembrane helix</keyword>
<dbReference type="AlphaFoldDB" id="A0A502FY33"/>
<dbReference type="SMART" id="SM00028">
    <property type="entry name" value="TPR"/>
    <property type="match status" value="4"/>
</dbReference>
<organism evidence="9 10">
    <name type="scientific">Sphingomonas glacialis</name>
    <dbReference type="NCBI Taxonomy" id="658225"/>
    <lineage>
        <taxon>Bacteria</taxon>
        <taxon>Pseudomonadati</taxon>
        <taxon>Pseudomonadota</taxon>
        <taxon>Alphaproteobacteria</taxon>
        <taxon>Sphingomonadales</taxon>
        <taxon>Sphingomonadaceae</taxon>
        <taxon>Sphingomonas</taxon>
    </lineage>
</organism>
<dbReference type="SUPFAM" id="SSF47384">
    <property type="entry name" value="Homodimeric domain of signal transducing histidine kinase"/>
    <property type="match status" value="1"/>
</dbReference>
<dbReference type="Pfam" id="PF02518">
    <property type="entry name" value="HATPase_c"/>
    <property type="match status" value="1"/>
</dbReference>
<accession>A0A502FY33</accession>
<dbReference type="PRINTS" id="PR00344">
    <property type="entry name" value="BCTRLSENSOR"/>
</dbReference>
<gene>
    <name evidence="9" type="ORF">EAH76_06840</name>
</gene>
<sequence>MWRTLLRTITCIAIACSAPLAAADAASGQSQSPPAASYEALIADAKAKMMTDPPKAILQAKTAERTSASMVGRDKIIAVATAQWLQGEAYVRLNDLDKAKPLITHAIGLVATGGPPTKLYGDLLLSLGGLKTAKADVAGALAAYQRAHEVFHATGELRSEAIAIVLIGVLYQEAGNQEQALKYFAKSLDVYQGDPQISVSVYNNRGISLQELQRIPEAQIEFRKALAIARQLASPSMQAQTLRNIARGQLLAGQPIEADRSVAQGMAVSNVDEAASVRNHFLVLSAWSARLRDHLPLAERLITRAFANVDPDAPTLDVREAHQTAYDIFKQAGNQAQALVHLEALKALDDKTSELAASANTALAAARFDFATQELNIEKLKRAQLQRNIDDAKLRARTQQTIFGGAAIATLIIMGLLAFGLVTIRRSRNEVRAANVDLGKTNAALAKALAAKTEFLATTSHEIRTPLNGILGMTQVMLADRTLTEALRDRIGVVHGAGVTMRALVDDILDVAKMETGNLTLEDVPYDLKATLREVSRLWEEQARAKGLTFVLDLDTCPDHVVGDAARVRQIAFNLLSNALKFTAAGEIRLAASARGSALAIAISDSGIGIPADKLGIIFESFRQVDAGTTRQFGGTGLGLAICQNLAEAMEGAVVVTSTVGHGSTFTLELPLRLAAAPEAILKDDAAPATALLILDRNPISRSMLRAVLAARAGEIMFASSLDEAVSRIGEGGIARLLIDDSTIKAEPDLDAALATLGAYPIRSTLLWSAPDDADRARFSVAGIDQLVAKPIAGVALAAVLFDSAPDDNRSLLTRVTQAA</sequence>
<evidence type="ECO:0000256" key="7">
    <source>
        <dbReference type="SAM" id="SignalP"/>
    </source>
</evidence>
<evidence type="ECO:0000256" key="2">
    <source>
        <dbReference type="ARBA" id="ARBA00012438"/>
    </source>
</evidence>
<dbReference type="SUPFAM" id="SSF48452">
    <property type="entry name" value="TPR-like"/>
    <property type="match status" value="1"/>
</dbReference>
<dbReference type="Gene3D" id="3.30.565.10">
    <property type="entry name" value="Histidine kinase-like ATPase, C-terminal domain"/>
    <property type="match status" value="1"/>
</dbReference>
<proteinExistence type="predicted"/>
<dbReference type="Gene3D" id="1.25.40.10">
    <property type="entry name" value="Tetratricopeptide repeat domain"/>
    <property type="match status" value="1"/>
</dbReference>
<keyword evidence="3" id="KW-0597">Phosphoprotein</keyword>
<dbReference type="InterPro" id="IPR003661">
    <property type="entry name" value="HisK_dim/P_dom"/>
</dbReference>
<comment type="caution">
    <text evidence="9">The sequence shown here is derived from an EMBL/GenBank/DDBJ whole genome shotgun (WGS) entry which is preliminary data.</text>
</comment>
<dbReference type="InterPro" id="IPR003594">
    <property type="entry name" value="HATPase_dom"/>
</dbReference>
<dbReference type="PANTHER" id="PTHR45339:SF1">
    <property type="entry name" value="HYBRID SIGNAL TRANSDUCTION HISTIDINE KINASE J"/>
    <property type="match status" value="1"/>
</dbReference>
<dbReference type="PANTHER" id="PTHR45339">
    <property type="entry name" value="HYBRID SIGNAL TRANSDUCTION HISTIDINE KINASE J"/>
    <property type="match status" value="1"/>
</dbReference>
<keyword evidence="10" id="KW-1185">Reference proteome</keyword>
<dbReference type="OrthoDB" id="9801651at2"/>
<keyword evidence="9" id="KW-0808">Transferase</keyword>
<dbReference type="InterPro" id="IPR011006">
    <property type="entry name" value="CheY-like_superfamily"/>
</dbReference>
<dbReference type="CDD" id="cd16922">
    <property type="entry name" value="HATPase_EvgS-ArcB-TorS-like"/>
    <property type="match status" value="1"/>
</dbReference>
<feature type="transmembrane region" description="Helical" evidence="6">
    <location>
        <begin position="402"/>
        <end position="422"/>
    </location>
</feature>
<dbReference type="InterPro" id="IPR004358">
    <property type="entry name" value="Sig_transdc_His_kin-like_C"/>
</dbReference>
<dbReference type="SMART" id="SM00388">
    <property type="entry name" value="HisKA"/>
    <property type="match status" value="1"/>
</dbReference>
<evidence type="ECO:0000313" key="9">
    <source>
        <dbReference type="EMBL" id="TPG54379.1"/>
    </source>
</evidence>
<evidence type="ECO:0000256" key="1">
    <source>
        <dbReference type="ARBA" id="ARBA00000085"/>
    </source>
</evidence>
<feature type="repeat" description="TPR" evidence="5">
    <location>
        <begin position="161"/>
        <end position="194"/>
    </location>
</feature>
<dbReference type="Proteomes" id="UP000319931">
    <property type="component" value="Unassembled WGS sequence"/>
</dbReference>
<keyword evidence="6" id="KW-0812">Transmembrane</keyword>
<dbReference type="GO" id="GO:0000155">
    <property type="term" value="F:phosphorelay sensor kinase activity"/>
    <property type="evidence" value="ECO:0007669"/>
    <property type="project" value="InterPro"/>
</dbReference>
<name>A0A502FY33_9SPHN</name>
<evidence type="ECO:0000256" key="4">
    <source>
        <dbReference type="ARBA" id="ARBA00023012"/>
    </source>
</evidence>
<evidence type="ECO:0000259" key="8">
    <source>
        <dbReference type="PROSITE" id="PS50109"/>
    </source>
</evidence>
<feature type="signal peptide" evidence="7">
    <location>
        <begin position="1"/>
        <end position="22"/>
    </location>
</feature>
<dbReference type="InterPro" id="IPR036097">
    <property type="entry name" value="HisK_dim/P_sf"/>
</dbReference>
<feature type="domain" description="Histidine kinase" evidence="8">
    <location>
        <begin position="458"/>
        <end position="674"/>
    </location>
</feature>
<dbReference type="InterPro" id="IPR011990">
    <property type="entry name" value="TPR-like_helical_dom_sf"/>
</dbReference>
<comment type="catalytic activity">
    <reaction evidence="1">
        <text>ATP + protein L-histidine = ADP + protein N-phospho-L-histidine.</text>
        <dbReference type="EC" id="2.7.13.3"/>
    </reaction>
</comment>
<evidence type="ECO:0000256" key="5">
    <source>
        <dbReference type="PROSITE-ProRule" id="PRU00339"/>
    </source>
</evidence>
<dbReference type="SUPFAM" id="SSF52172">
    <property type="entry name" value="CheY-like"/>
    <property type="match status" value="1"/>
</dbReference>
<dbReference type="SMART" id="SM00387">
    <property type="entry name" value="HATPase_c"/>
    <property type="match status" value="1"/>
</dbReference>
<dbReference type="Gene3D" id="1.10.287.130">
    <property type="match status" value="1"/>
</dbReference>
<reference evidence="9 10" key="1">
    <citation type="journal article" date="2019" name="Environ. Microbiol.">
        <title>Species interactions and distinct microbial communities in high Arctic permafrost affected cryosols are associated with the CH4 and CO2 gas fluxes.</title>
        <authorList>
            <person name="Altshuler I."/>
            <person name="Hamel J."/>
            <person name="Turney S."/>
            <person name="Magnuson E."/>
            <person name="Levesque R."/>
            <person name="Greer C."/>
            <person name="Whyte L.G."/>
        </authorList>
    </citation>
    <scope>NUCLEOTIDE SEQUENCE [LARGE SCALE GENOMIC DNA]</scope>
    <source>
        <strain evidence="9 10">E6.1</strain>
    </source>
</reference>
<keyword evidence="4" id="KW-0902">Two-component regulatory system</keyword>
<evidence type="ECO:0000313" key="10">
    <source>
        <dbReference type="Proteomes" id="UP000319931"/>
    </source>
</evidence>
<dbReference type="InterPro" id="IPR005467">
    <property type="entry name" value="His_kinase_dom"/>
</dbReference>
<keyword evidence="6" id="KW-0472">Membrane</keyword>
<keyword evidence="5" id="KW-0802">TPR repeat</keyword>
<evidence type="ECO:0000256" key="3">
    <source>
        <dbReference type="ARBA" id="ARBA00022553"/>
    </source>
</evidence>